<feature type="transmembrane region" description="Helical" evidence="6">
    <location>
        <begin position="30"/>
        <end position="49"/>
    </location>
</feature>
<keyword evidence="4 6" id="KW-0472">Membrane</keyword>
<dbReference type="EMBL" id="JBHTBQ010000027">
    <property type="protein sequence ID" value="MFC7420899.1"/>
    <property type="molecule type" value="Genomic_DNA"/>
</dbReference>
<gene>
    <name evidence="7" type="ORF">ACFQNF_13615</name>
</gene>
<evidence type="ECO:0000313" key="8">
    <source>
        <dbReference type="Proteomes" id="UP001596473"/>
    </source>
</evidence>
<evidence type="ECO:0000256" key="6">
    <source>
        <dbReference type="SAM" id="Phobius"/>
    </source>
</evidence>
<reference evidence="8" key="1">
    <citation type="journal article" date="2019" name="Int. J. Syst. Evol. Microbiol.">
        <title>The Global Catalogue of Microorganisms (GCM) 10K type strain sequencing project: providing services to taxonomists for standard genome sequencing and annotation.</title>
        <authorList>
            <consortium name="The Broad Institute Genomics Platform"/>
            <consortium name="The Broad Institute Genome Sequencing Center for Infectious Disease"/>
            <person name="Wu L."/>
            <person name="Ma J."/>
        </authorList>
    </citation>
    <scope>NUCLEOTIDE SEQUENCE [LARGE SCALE GENOMIC DNA]</scope>
    <source>
        <strain evidence="8">CCUG 62945</strain>
    </source>
</reference>
<keyword evidence="3 6" id="KW-1133">Transmembrane helix</keyword>
<evidence type="ECO:0000256" key="5">
    <source>
        <dbReference type="SAM" id="MobiDB-lite"/>
    </source>
</evidence>
<dbReference type="Proteomes" id="UP001596473">
    <property type="component" value="Unassembled WGS sequence"/>
</dbReference>
<keyword evidence="8" id="KW-1185">Reference proteome</keyword>
<name>A0ABW2R130_9NEIS</name>
<keyword evidence="2 6" id="KW-0812">Transmembrane</keyword>
<evidence type="ECO:0000256" key="1">
    <source>
        <dbReference type="ARBA" id="ARBA00004167"/>
    </source>
</evidence>
<evidence type="ECO:0000256" key="2">
    <source>
        <dbReference type="ARBA" id="ARBA00022692"/>
    </source>
</evidence>
<protein>
    <submittedName>
        <fullName evidence="7">Neutral zinc metallopeptidase</fullName>
    </submittedName>
</protein>
<comment type="caution">
    <text evidence="7">The sequence shown here is derived from an EMBL/GenBank/DDBJ whole genome shotgun (WGS) entry which is preliminary data.</text>
</comment>
<evidence type="ECO:0000256" key="4">
    <source>
        <dbReference type="ARBA" id="ARBA00023136"/>
    </source>
</evidence>
<evidence type="ECO:0000256" key="3">
    <source>
        <dbReference type="ARBA" id="ARBA00022989"/>
    </source>
</evidence>
<proteinExistence type="predicted"/>
<feature type="region of interest" description="Disordered" evidence="5">
    <location>
        <begin position="1"/>
        <end position="26"/>
    </location>
</feature>
<evidence type="ECO:0000313" key="7">
    <source>
        <dbReference type="EMBL" id="MFC7420899.1"/>
    </source>
</evidence>
<dbReference type="Pfam" id="PF04228">
    <property type="entry name" value="Zn_peptidase"/>
    <property type="match status" value="1"/>
</dbReference>
<feature type="compositionally biased region" description="Basic and acidic residues" evidence="5">
    <location>
        <begin position="1"/>
        <end position="21"/>
    </location>
</feature>
<dbReference type="InterPro" id="IPR007343">
    <property type="entry name" value="Uncharacterised_pept_Zn_put"/>
</dbReference>
<dbReference type="PANTHER" id="PTHR30168">
    <property type="entry name" value="PUTATIVE MEMBRANE PROTEIN YPFJ"/>
    <property type="match status" value="1"/>
</dbReference>
<dbReference type="PANTHER" id="PTHR30168:SF0">
    <property type="entry name" value="INNER MEMBRANE PROTEIN"/>
    <property type="match status" value="1"/>
</dbReference>
<accession>A0ABW2R130</accession>
<dbReference type="RefSeq" id="WP_380188489.1">
    <property type="nucleotide sequence ID" value="NZ_JBHTBQ010000027.1"/>
</dbReference>
<sequence length="291" mass="31403">MRWQDLRRSDNVEDHRNDDASSGRAGGLPIGQLGIGGVVIVAVISLLLGQNPLQVLGLIANQSASPPRTQQVPAKREAVKDQASEFASSILASTEDVWNKIYPEAFATAYEQPKLHLFREKVESACGGASSAMGPFYCSADKKIYIDLSFYDELAKRYGAPGDFANAYVLAHEVGHHVQNISGISGKVHQKQQQVSKKQANALSVKLELQADCLAGVWGHYAAQNKLLEPGDIEEGLAAANAIGDDTLQQSAGQAITPDAFTHGSSEQRMYWFKQGLDSGSVSRCNTFAKK</sequence>
<comment type="subcellular location">
    <subcellularLocation>
        <location evidence="1">Membrane</location>
        <topology evidence="1">Single-pass membrane protein</topology>
    </subcellularLocation>
</comment>
<organism evidence="7 8">
    <name type="scientific">Iodobacter arcticus</name>
    <dbReference type="NCBI Taxonomy" id="590593"/>
    <lineage>
        <taxon>Bacteria</taxon>
        <taxon>Pseudomonadati</taxon>
        <taxon>Pseudomonadota</taxon>
        <taxon>Betaproteobacteria</taxon>
        <taxon>Neisseriales</taxon>
        <taxon>Chitinibacteraceae</taxon>
        <taxon>Iodobacter</taxon>
    </lineage>
</organism>